<dbReference type="Proteomes" id="UP000822476">
    <property type="component" value="Unassembled WGS sequence"/>
</dbReference>
<dbReference type="EMBL" id="JTDE01003086">
    <property type="protein sequence ID" value="KAF7256483.1"/>
    <property type="molecule type" value="Genomic_DNA"/>
</dbReference>
<proteinExistence type="predicted"/>
<feature type="region of interest" description="Disordered" evidence="1">
    <location>
        <begin position="448"/>
        <end position="554"/>
    </location>
</feature>
<reference evidence="2" key="1">
    <citation type="submission" date="2019-07" db="EMBL/GenBank/DDBJ databases">
        <title>Annotation for the trematode Paragonimus miyazaki's.</title>
        <authorList>
            <person name="Choi Y.-J."/>
        </authorList>
    </citation>
    <scope>NUCLEOTIDE SEQUENCE</scope>
    <source>
        <strain evidence="2">Japan</strain>
    </source>
</reference>
<dbReference type="OrthoDB" id="642895at2759"/>
<dbReference type="Pfam" id="PF03999">
    <property type="entry name" value="MAP65_ASE1"/>
    <property type="match status" value="1"/>
</dbReference>
<feature type="compositionally biased region" description="Polar residues" evidence="1">
    <location>
        <begin position="531"/>
        <end position="546"/>
    </location>
</feature>
<feature type="compositionally biased region" description="Basic and acidic residues" evidence="1">
    <location>
        <begin position="448"/>
        <end position="469"/>
    </location>
</feature>
<dbReference type="GO" id="GO:0051256">
    <property type="term" value="P:mitotic spindle midzone assembly"/>
    <property type="evidence" value="ECO:0007669"/>
    <property type="project" value="TreeGrafter"/>
</dbReference>
<accession>A0A8S9YTV3</accession>
<dbReference type="PANTHER" id="PTHR19321">
    <property type="entry name" value="PROTEIN REGULATOR OF CYTOKINESIS 1 PRC1-RELATED"/>
    <property type="match status" value="1"/>
</dbReference>
<evidence type="ECO:0008006" key="4">
    <source>
        <dbReference type="Google" id="ProtNLM"/>
    </source>
</evidence>
<dbReference type="GO" id="GO:1990023">
    <property type="term" value="C:mitotic spindle midzone"/>
    <property type="evidence" value="ECO:0007669"/>
    <property type="project" value="TreeGrafter"/>
</dbReference>
<dbReference type="GO" id="GO:0008017">
    <property type="term" value="F:microtubule binding"/>
    <property type="evidence" value="ECO:0007669"/>
    <property type="project" value="InterPro"/>
</dbReference>
<evidence type="ECO:0000256" key="1">
    <source>
        <dbReference type="SAM" id="MobiDB-lite"/>
    </source>
</evidence>
<keyword evidence="3" id="KW-1185">Reference proteome</keyword>
<dbReference type="InterPro" id="IPR007145">
    <property type="entry name" value="MAP65_Ase1_PRC1"/>
</dbReference>
<protein>
    <recommendedName>
        <fullName evidence="4">Protein regulator of cytokinesis 1</fullName>
    </recommendedName>
</protein>
<evidence type="ECO:0000313" key="3">
    <source>
        <dbReference type="Proteomes" id="UP000822476"/>
    </source>
</evidence>
<evidence type="ECO:0000313" key="2">
    <source>
        <dbReference type="EMBL" id="KAF7256483.1"/>
    </source>
</evidence>
<dbReference type="AlphaFoldDB" id="A0A8S9YTV3"/>
<dbReference type="GO" id="GO:0005737">
    <property type="term" value="C:cytoplasm"/>
    <property type="evidence" value="ECO:0007669"/>
    <property type="project" value="TreeGrafter"/>
</dbReference>
<dbReference type="Gene3D" id="1.20.58.1520">
    <property type="match status" value="1"/>
</dbReference>
<comment type="caution">
    <text evidence="2">The sequence shown here is derived from an EMBL/GenBank/DDBJ whole genome shotgun (WGS) entry which is preliminary data.</text>
</comment>
<sequence>MDSQWVSHLSTNILEKVKTISQIWSAIGIEGTRLEARKQTLSSHLFSMLDEMYEEEIAAQQTLSNSVKELRLKIEELESELGFPHEHFNDTLSLVLMEKALFDKFRILNEKAASIVQTFNSLRKEEEQLATRLGEPTEVVIFLHAPNQNQLRALKTNIDFLTMEKVCCAISVNASIFQQRSRILQLSEMRHEILNVYNAIDVGELANDQLLSRLNADNALENLPLSKVFLSEVKSLRDRCEDLLAKVRSECDCLSGDILKLATRLNLDQTEYVDLDQPTSSAFVNQLRQDLQRLTEIRRLNLSLFIYNCRTELQELWDACRLSERERNSDLLRDDGVYTESVLERLEMEISHWREFHAAHQDLFLALDSWQTTFSRFRETEVKKKDPVILKNRGGILLTVEKQYKQLQRDLKRLESVVHQLAQEPVHATVLIHGMGVKQFLEAALRQHDEDKENEVKQRKETQLKRKAGDAVQSGGSTDRTIINRRPGNKALHNESKISHSSAKSKKPRLDFNKTPIHSTPARPFAIPNTGPANSNRKPGGMTSTPRHSREFLL</sequence>
<gene>
    <name evidence="2" type="ORF">EG68_06384</name>
</gene>
<dbReference type="PANTHER" id="PTHR19321:SF41">
    <property type="entry name" value="FASCETTO-RELATED"/>
    <property type="match status" value="1"/>
</dbReference>
<organism evidence="2 3">
    <name type="scientific">Paragonimus skrjabini miyazakii</name>
    <dbReference type="NCBI Taxonomy" id="59628"/>
    <lineage>
        <taxon>Eukaryota</taxon>
        <taxon>Metazoa</taxon>
        <taxon>Spiralia</taxon>
        <taxon>Lophotrochozoa</taxon>
        <taxon>Platyhelminthes</taxon>
        <taxon>Trematoda</taxon>
        <taxon>Digenea</taxon>
        <taxon>Plagiorchiida</taxon>
        <taxon>Troglotremata</taxon>
        <taxon>Troglotrematidae</taxon>
        <taxon>Paragonimus</taxon>
    </lineage>
</organism>
<name>A0A8S9YTV3_9TREM</name>